<protein>
    <submittedName>
        <fullName evidence="1">Uncharacterized protein</fullName>
    </submittedName>
</protein>
<dbReference type="Proteomes" id="UP001497472">
    <property type="component" value="Unassembled WGS sequence"/>
</dbReference>
<dbReference type="AlphaFoldDB" id="A0AAV1IXU3"/>
<keyword evidence="2" id="KW-1185">Reference proteome</keyword>
<accession>A0AAV1IXU3</accession>
<proteinExistence type="predicted"/>
<evidence type="ECO:0000313" key="2">
    <source>
        <dbReference type="Proteomes" id="UP001497472"/>
    </source>
</evidence>
<gene>
    <name evidence="1" type="ORF">LNINA_LOCUS1888</name>
</gene>
<dbReference type="EMBL" id="CAVLEF010000003">
    <property type="protein sequence ID" value="CAK1541943.1"/>
    <property type="molecule type" value="Genomic_DNA"/>
</dbReference>
<sequence>MFIALTDDTAKAADNPLESELLHHESKIAISLSEGRSPAGPGYITAVRRDSESVLAEERSVSPALLLRRAVRAAADADTRRGSTKTRRGTASGMYSNAVWPPIDMRTTTHAHYTTLTLAVTRAIAYWLAETEVYNPVLSRKRPT</sequence>
<reference evidence="1 2" key="1">
    <citation type="submission" date="2023-11" db="EMBL/GenBank/DDBJ databases">
        <authorList>
            <person name="Okamura Y."/>
        </authorList>
    </citation>
    <scope>NUCLEOTIDE SEQUENCE [LARGE SCALE GENOMIC DNA]</scope>
</reference>
<organism evidence="1 2">
    <name type="scientific">Leptosia nina</name>
    <dbReference type="NCBI Taxonomy" id="320188"/>
    <lineage>
        <taxon>Eukaryota</taxon>
        <taxon>Metazoa</taxon>
        <taxon>Ecdysozoa</taxon>
        <taxon>Arthropoda</taxon>
        <taxon>Hexapoda</taxon>
        <taxon>Insecta</taxon>
        <taxon>Pterygota</taxon>
        <taxon>Neoptera</taxon>
        <taxon>Endopterygota</taxon>
        <taxon>Lepidoptera</taxon>
        <taxon>Glossata</taxon>
        <taxon>Ditrysia</taxon>
        <taxon>Papilionoidea</taxon>
        <taxon>Pieridae</taxon>
        <taxon>Pierinae</taxon>
        <taxon>Leptosia</taxon>
    </lineage>
</organism>
<comment type="caution">
    <text evidence="1">The sequence shown here is derived from an EMBL/GenBank/DDBJ whole genome shotgun (WGS) entry which is preliminary data.</text>
</comment>
<name>A0AAV1IXU3_9NEOP</name>
<evidence type="ECO:0000313" key="1">
    <source>
        <dbReference type="EMBL" id="CAK1541943.1"/>
    </source>
</evidence>